<gene>
    <name evidence="1" type="ORF">DVH24_033451</name>
</gene>
<reference evidence="1 2" key="1">
    <citation type="submission" date="2018-10" db="EMBL/GenBank/DDBJ databases">
        <title>A high-quality apple genome assembly.</title>
        <authorList>
            <person name="Hu J."/>
        </authorList>
    </citation>
    <scope>NUCLEOTIDE SEQUENCE [LARGE SCALE GENOMIC DNA]</scope>
    <source>
        <strain evidence="2">cv. HFTH1</strain>
        <tissue evidence="1">Young leaf</tissue>
    </source>
</reference>
<keyword evidence="2" id="KW-1185">Reference proteome</keyword>
<comment type="caution">
    <text evidence="1">The sequence shown here is derived from an EMBL/GenBank/DDBJ whole genome shotgun (WGS) entry which is preliminary data.</text>
</comment>
<accession>A0A498JCJ2</accession>
<proteinExistence type="predicted"/>
<name>A0A498JCJ2_MALDO</name>
<dbReference type="EMBL" id="RDQH01000334">
    <property type="protein sequence ID" value="RXH92555.1"/>
    <property type="molecule type" value="Genomic_DNA"/>
</dbReference>
<evidence type="ECO:0000313" key="1">
    <source>
        <dbReference type="EMBL" id="RXH92555.1"/>
    </source>
</evidence>
<evidence type="ECO:0000313" key="2">
    <source>
        <dbReference type="Proteomes" id="UP000290289"/>
    </source>
</evidence>
<organism evidence="1 2">
    <name type="scientific">Malus domestica</name>
    <name type="common">Apple</name>
    <name type="synonym">Pyrus malus</name>
    <dbReference type="NCBI Taxonomy" id="3750"/>
    <lineage>
        <taxon>Eukaryota</taxon>
        <taxon>Viridiplantae</taxon>
        <taxon>Streptophyta</taxon>
        <taxon>Embryophyta</taxon>
        <taxon>Tracheophyta</taxon>
        <taxon>Spermatophyta</taxon>
        <taxon>Magnoliopsida</taxon>
        <taxon>eudicotyledons</taxon>
        <taxon>Gunneridae</taxon>
        <taxon>Pentapetalae</taxon>
        <taxon>rosids</taxon>
        <taxon>fabids</taxon>
        <taxon>Rosales</taxon>
        <taxon>Rosaceae</taxon>
        <taxon>Amygdaloideae</taxon>
        <taxon>Maleae</taxon>
        <taxon>Malus</taxon>
    </lineage>
</organism>
<sequence length="89" mass="9815">MLNEVKMFLDSLVLIISGATRDCLPVTTKLNQLKSGVHSAIHTEGSRSFNRELKILIASVVGLLEMYLLEEMIAEKMNIIGGPSLYNGH</sequence>
<dbReference type="AlphaFoldDB" id="A0A498JCJ2"/>
<protein>
    <submittedName>
        <fullName evidence="1">Uncharacterized protein</fullName>
    </submittedName>
</protein>
<dbReference type="Proteomes" id="UP000290289">
    <property type="component" value="Chromosome 8"/>
</dbReference>